<organism evidence="2 3">
    <name type="scientific">Blepharisma stoltei</name>
    <dbReference type="NCBI Taxonomy" id="1481888"/>
    <lineage>
        <taxon>Eukaryota</taxon>
        <taxon>Sar</taxon>
        <taxon>Alveolata</taxon>
        <taxon>Ciliophora</taxon>
        <taxon>Postciliodesmatophora</taxon>
        <taxon>Heterotrichea</taxon>
        <taxon>Heterotrichida</taxon>
        <taxon>Blepharismidae</taxon>
        <taxon>Blepharisma</taxon>
    </lineage>
</organism>
<name>A0AAU9JPP2_9CILI</name>
<sequence length="506" mass="56154">MLTKISFLAFVLCLSLVKSAVTPGMVISRSFTDVANNIRAILPNALGDVSYTKLGKFNFTTLDSKTSVVCNITNIVLLNSTMKSTPALVNVMISSPNFLNITLNNFTGTISYSYSEVGKKINNTGTGYTTFTANLTFFTTVSYGNGLPIITINKLNYIITNYTQYNLTNLSTAIVTAIQTNLTSYLSNNATAFFIAAFQNQTNSYISRANYWPTLPGTKVKADLTWVAAPVINYNASLSCQNNYVSFWVNGTVTTNSSSISIPTINPPVALPNRFTNSNAYVGQSQVFITQFTIDSYYYSTLKVYGHYTIDTLPTGFPNILNTNSGYFPELNKIYPNSPVTLNVTFYDTPRCYIIGGYGIQGKLPLTVQVLIYSQSTNEWSYPLAYNVTITFSVNIYFNQTVIVGYSYNPIISNLVQINSNAQVGNVNVYYLGRLTTDLFKQYMIFNEGSYLFPKIPFPYLSGTTFSNVRSRLMQGYIEVDYDPTIPTPSGEEYNRFEAYQASAGC</sequence>
<dbReference type="GO" id="GO:0008289">
    <property type="term" value="F:lipid binding"/>
    <property type="evidence" value="ECO:0007669"/>
    <property type="project" value="InterPro"/>
</dbReference>
<reference evidence="2" key="1">
    <citation type="submission" date="2021-09" db="EMBL/GenBank/DDBJ databases">
        <authorList>
            <consortium name="AG Swart"/>
            <person name="Singh M."/>
            <person name="Singh A."/>
            <person name="Seah K."/>
            <person name="Emmerich C."/>
        </authorList>
    </citation>
    <scope>NUCLEOTIDE SEQUENCE</scope>
    <source>
        <strain evidence="2">ATCC30299</strain>
    </source>
</reference>
<evidence type="ECO:0000313" key="2">
    <source>
        <dbReference type="EMBL" id="CAG9329791.1"/>
    </source>
</evidence>
<dbReference type="Proteomes" id="UP001162131">
    <property type="component" value="Unassembled WGS sequence"/>
</dbReference>
<dbReference type="InterPro" id="IPR017943">
    <property type="entry name" value="Bactericidal_perm-incr_a/b_dom"/>
</dbReference>
<comment type="caution">
    <text evidence="2">The sequence shown here is derived from an EMBL/GenBank/DDBJ whole genome shotgun (WGS) entry which is preliminary data.</text>
</comment>
<keyword evidence="3" id="KW-1185">Reference proteome</keyword>
<feature type="signal peptide" evidence="1">
    <location>
        <begin position="1"/>
        <end position="19"/>
    </location>
</feature>
<protein>
    <submittedName>
        <fullName evidence="2">Uncharacterized protein</fullName>
    </submittedName>
</protein>
<accession>A0AAU9JPP2</accession>
<keyword evidence="1" id="KW-0732">Signal</keyword>
<dbReference type="EMBL" id="CAJZBQ010000048">
    <property type="protein sequence ID" value="CAG9329791.1"/>
    <property type="molecule type" value="Genomic_DNA"/>
</dbReference>
<evidence type="ECO:0000256" key="1">
    <source>
        <dbReference type="SAM" id="SignalP"/>
    </source>
</evidence>
<dbReference type="AlphaFoldDB" id="A0AAU9JPP2"/>
<feature type="chain" id="PRO_5043526962" evidence="1">
    <location>
        <begin position="20"/>
        <end position="506"/>
    </location>
</feature>
<gene>
    <name evidence="2" type="ORF">BSTOLATCC_MIC49409</name>
</gene>
<proteinExistence type="predicted"/>
<evidence type="ECO:0000313" key="3">
    <source>
        <dbReference type="Proteomes" id="UP001162131"/>
    </source>
</evidence>
<dbReference type="SUPFAM" id="SSF55394">
    <property type="entry name" value="Bactericidal permeability-increasing protein, BPI"/>
    <property type="match status" value="1"/>
</dbReference>
<dbReference type="Gene3D" id="3.15.20.10">
    <property type="entry name" value="Bactericidal permeability-increasing protein, domain 2"/>
    <property type="match status" value="1"/>
</dbReference>